<proteinExistence type="inferred from homology"/>
<dbReference type="RefSeq" id="WP_165886806.1">
    <property type="nucleotide sequence ID" value="NZ_SLXK01000002.1"/>
</dbReference>
<dbReference type="GO" id="GO:0016791">
    <property type="term" value="F:phosphatase activity"/>
    <property type="evidence" value="ECO:0007669"/>
    <property type="project" value="InterPro"/>
</dbReference>
<dbReference type="AlphaFoldDB" id="A0A4R2P977"/>
<feature type="binding site" evidence="2">
    <location>
        <position position="73"/>
    </location>
    <ligand>
        <name>Zn(2+)</name>
        <dbReference type="ChEBI" id="CHEBI:29105"/>
    </ligand>
</feature>
<evidence type="ECO:0000313" key="3">
    <source>
        <dbReference type="EMBL" id="TCP31569.1"/>
    </source>
</evidence>
<comment type="caution">
    <text evidence="3">The sequence shown here is derived from an EMBL/GenBank/DDBJ whole genome shotgun (WGS) entry which is preliminary data.</text>
</comment>
<dbReference type="PANTHER" id="PTHR42891:SF1">
    <property type="entry name" value="D-GLYCERO-BETA-D-MANNO-HEPTOSE-1,7-BISPHOSPHATE 7-PHOSPHATASE"/>
    <property type="match status" value="1"/>
</dbReference>
<keyword evidence="4" id="KW-1185">Reference proteome</keyword>
<dbReference type="EC" id="3.1.3.-" evidence="1"/>
<keyword evidence="2" id="KW-0862">Zinc</keyword>
<dbReference type="InterPro" id="IPR004446">
    <property type="entry name" value="Heptose_bisP_phosphatase"/>
</dbReference>
<keyword evidence="1" id="KW-0119">Carbohydrate metabolism</keyword>
<comment type="subcellular location">
    <subcellularLocation>
        <location evidence="1">Cytoplasm</location>
    </subcellularLocation>
</comment>
<organism evidence="3 4">
    <name type="scientific">Scopulibacillus darangshiensis</name>
    <dbReference type="NCBI Taxonomy" id="442528"/>
    <lineage>
        <taxon>Bacteria</taxon>
        <taxon>Bacillati</taxon>
        <taxon>Bacillota</taxon>
        <taxon>Bacilli</taxon>
        <taxon>Bacillales</taxon>
        <taxon>Sporolactobacillaceae</taxon>
        <taxon>Scopulibacillus</taxon>
    </lineage>
</organism>
<feature type="binding site" evidence="2">
    <location>
        <position position="71"/>
    </location>
    <ligand>
        <name>Zn(2+)</name>
        <dbReference type="ChEBI" id="CHEBI:29105"/>
    </ligand>
</feature>
<dbReference type="Gene3D" id="3.40.50.1000">
    <property type="entry name" value="HAD superfamily/HAD-like"/>
    <property type="match status" value="1"/>
</dbReference>
<feature type="binding site" evidence="2">
    <location>
        <position position="108"/>
    </location>
    <ligand>
        <name>Mg(2+)</name>
        <dbReference type="ChEBI" id="CHEBI:18420"/>
    </ligand>
</feature>
<gene>
    <name evidence="3" type="ORF">EV207_10258</name>
</gene>
<keyword evidence="2" id="KW-0479">Metal-binding</keyword>
<dbReference type="Proteomes" id="UP000295416">
    <property type="component" value="Unassembled WGS sequence"/>
</dbReference>
<comment type="cofactor">
    <cofactor evidence="2">
        <name>Zn(2+)</name>
        <dbReference type="ChEBI" id="CHEBI:29105"/>
    </cofactor>
</comment>
<accession>A0A4R2P977</accession>
<keyword evidence="1" id="KW-0963">Cytoplasm</keyword>
<evidence type="ECO:0000256" key="2">
    <source>
        <dbReference type="PIRSR" id="PIRSR004682-4"/>
    </source>
</evidence>
<evidence type="ECO:0000256" key="1">
    <source>
        <dbReference type="PIRNR" id="PIRNR004682"/>
    </source>
</evidence>
<dbReference type="EMBL" id="SLXK01000002">
    <property type="protein sequence ID" value="TCP31569.1"/>
    <property type="molecule type" value="Genomic_DNA"/>
</dbReference>
<dbReference type="InterPro" id="IPR023214">
    <property type="entry name" value="HAD_sf"/>
</dbReference>
<reference evidence="3 4" key="1">
    <citation type="submission" date="2019-03" db="EMBL/GenBank/DDBJ databases">
        <title>Genomic Encyclopedia of Type Strains, Phase IV (KMG-IV): sequencing the most valuable type-strain genomes for metagenomic binning, comparative biology and taxonomic classification.</title>
        <authorList>
            <person name="Goeker M."/>
        </authorList>
    </citation>
    <scope>NUCLEOTIDE SEQUENCE [LARGE SCALE GENOMIC DNA]</scope>
    <source>
        <strain evidence="3 4">DSM 19377</strain>
    </source>
</reference>
<comment type="similarity">
    <text evidence="1">Belongs to the gmhB family.</text>
</comment>
<dbReference type="PANTHER" id="PTHR42891">
    <property type="entry name" value="D-GLYCERO-BETA-D-MANNO-HEPTOSE-1,7-BISPHOSPHATE 7-PHOSPHATASE"/>
    <property type="match status" value="1"/>
</dbReference>
<comment type="cofactor">
    <cofactor evidence="2">
        <name>Mg(2+)</name>
        <dbReference type="ChEBI" id="CHEBI:18420"/>
    </cofactor>
</comment>
<dbReference type="Pfam" id="PF13242">
    <property type="entry name" value="Hydrolase_like"/>
    <property type="match status" value="1"/>
</dbReference>
<dbReference type="SUPFAM" id="SSF56784">
    <property type="entry name" value="HAD-like"/>
    <property type="match status" value="1"/>
</dbReference>
<name>A0A4R2P977_9BACL</name>
<sequence>MKAVFMDLFGTLGEANPFRLYHGVPRALKKLNEANMKVFLFSNHEQFIPSFGEITGQLENYNARLDDFYHCSHLPNEDCHCHKPKPGLLHQAAKDYRLDLKKCFVIGDTGNADMLAAHAVRAKKILVLTGNGKRSIRHFRYTWGEVKPDFVARDLNEAVNWILLQR</sequence>
<feature type="binding site" evidence="2">
    <location>
        <position position="79"/>
    </location>
    <ligand>
        <name>Zn(2+)</name>
        <dbReference type="ChEBI" id="CHEBI:29105"/>
    </ligand>
</feature>
<dbReference type="InterPro" id="IPR006549">
    <property type="entry name" value="HAD-SF_hydro_IIIA"/>
</dbReference>
<dbReference type="InterPro" id="IPR036412">
    <property type="entry name" value="HAD-like_sf"/>
</dbReference>
<protein>
    <recommendedName>
        <fullName evidence="1">D,D-heptose 1,7-bisphosphate phosphatase</fullName>
        <ecNumber evidence="1">3.1.3.-</ecNumber>
    </recommendedName>
</protein>
<dbReference type="GO" id="GO:0005975">
    <property type="term" value="P:carbohydrate metabolic process"/>
    <property type="evidence" value="ECO:0007669"/>
    <property type="project" value="InterPro"/>
</dbReference>
<keyword evidence="2" id="KW-0460">Magnesium</keyword>
<keyword evidence="1" id="KW-0378">Hydrolase</keyword>
<dbReference type="GO" id="GO:0046872">
    <property type="term" value="F:metal ion binding"/>
    <property type="evidence" value="ECO:0007669"/>
    <property type="project" value="UniProtKB-KW"/>
</dbReference>
<evidence type="ECO:0000313" key="4">
    <source>
        <dbReference type="Proteomes" id="UP000295416"/>
    </source>
</evidence>
<dbReference type="NCBIfam" id="TIGR01662">
    <property type="entry name" value="HAD-SF-IIIA"/>
    <property type="match status" value="1"/>
</dbReference>
<feature type="binding site" evidence="2">
    <location>
        <position position="81"/>
    </location>
    <ligand>
        <name>Zn(2+)</name>
        <dbReference type="ChEBI" id="CHEBI:29105"/>
    </ligand>
</feature>
<dbReference type="GO" id="GO:0005737">
    <property type="term" value="C:cytoplasm"/>
    <property type="evidence" value="ECO:0007669"/>
    <property type="project" value="UniProtKB-SubCell"/>
</dbReference>
<dbReference type="PIRSF" id="PIRSF004682">
    <property type="entry name" value="GmhB"/>
    <property type="match status" value="1"/>
</dbReference>